<protein>
    <submittedName>
        <fullName evidence="2">Uncharacterized protein</fullName>
    </submittedName>
</protein>
<keyword evidence="3" id="KW-1185">Reference proteome</keyword>
<comment type="caution">
    <text evidence="2">The sequence shown here is derived from an EMBL/GenBank/DDBJ whole genome shotgun (WGS) entry which is preliminary data.</text>
</comment>
<feature type="transmembrane region" description="Helical" evidence="1">
    <location>
        <begin position="28"/>
        <end position="45"/>
    </location>
</feature>
<organism evidence="2 3">
    <name type="scientific">Tetrapyrgos nigripes</name>
    <dbReference type="NCBI Taxonomy" id="182062"/>
    <lineage>
        <taxon>Eukaryota</taxon>
        <taxon>Fungi</taxon>
        <taxon>Dikarya</taxon>
        <taxon>Basidiomycota</taxon>
        <taxon>Agaricomycotina</taxon>
        <taxon>Agaricomycetes</taxon>
        <taxon>Agaricomycetidae</taxon>
        <taxon>Agaricales</taxon>
        <taxon>Marasmiineae</taxon>
        <taxon>Marasmiaceae</taxon>
        <taxon>Tetrapyrgos</taxon>
    </lineage>
</organism>
<gene>
    <name evidence="2" type="ORF">D9758_007770</name>
</gene>
<evidence type="ECO:0000256" key="1">
    <source>
        <dbReference type="SAM" id="Phobius"/>
    </source>
</evidence>
<dbReference type="EMBL" id="JAACJM010000076">
    <property type="protein sequence ID" value="KAF5350272.1"/>
    <property type="molecule type" value="Genomic_DNA"/>
</dbReference>
<keyword evidence="1" id="KW-1133">Transmembrane helix</keyword>
<name>A0A8H5D161_9AGAR</name>
<reference evidence="2 3" key="1">
    <citation type="journal article" date="2020" name="ISME J.">
        <title>Uncovering the hidden diversity of litter-decomposition mechanisms in mushroom-forming fungi.</title>
        <authorList>
            <person name="Floudas D."/>
            <person name="Bentzer J."/>
            <person name="Ahren D."/>
            <person name="Johansson T."/>
            <person name="Persson P."/>
            <person name="Tunlid A."/>
        </authorList>
    </citation>
    <scope>NUCLEOTIDE SEQUENCE [LARGE SCALE GENOMIC DNA]</scope>
    <source>
        <strain evidence="2 3">CBS 291.85</strain>
    </source>
</reference>
<sequence>MSPATLKVNDNVELAYLDSRAPEGSPDYYTTIFVVHGMIFMSGVFEKMLAAATKKGVHVVAIQHCPFSGSTPFSAEEFNITLTGGTEAECAVYLEA</sequence>
<evidence type="ECO:0000313" key="2">
    <source>
        <dbReference type="EMBL" id="KAF5350272.1"/>
    </source>
</evidence>
<proteinExistence type="predicted"/>
<dbReference type="AlphaFoldDB" id="A0A8H5D161"/>
<dbReference type="SUPFAM" id="SSF53474">
    <property type="entry name" value="alpha/beta-Hydrolases"/>
    <property type="match status" value="1"/>
</dbReference>
<accession>A0A8H5D161</accession>
<keyword evidence="1" id="KW-0472">Membrane</keyword>
<dbReference type="OrthoDB" id="3251587at2759"/>
<dbReference type="Proteomes" id="UP000559256">
    <property type="component" value="Unassembled WGS sequence"/>
</dbReference>
<dbReference type="InterPro" id="IPR029058">
    <property type="entry name" value="AB_hydrolase_fold"/>
</dbReference>
<dbReference type="Gene3D" id="3.40.50.1820">
    <property type="entry name" value="alpha/beta hydrolase"/>
    <property type="match status" value="1"/>
</dbReference>
<keyword evidence="1" id="KW-0812">Transmembrane</keyword>
<evidence type="ECO:0000313" key="3">
    <source>
        <dbReference type="Proteomes" id="UP000559256"/>
    </source>
</evidence>